<keyword evidence="1" id="KW-0472">Membrane</keyword>
<keyword evidence="1" id="KW-1133">Transmembrane helix</keyword>
<comment type="caution">
    <text evidence="2">The sequence shown here is derived from an EMBL/GenBank/DDBJ whole genome shotgun (WGS) entry which is preliminary data.</text>
</comment>
<gene>
    <name evidence="2" type="ORF">C7B43_02430</name>
</gene>
<protein>
    <submittedName>
        <fullName evidence="2">Uncharacterized protein</fullName>
    </submittedName>
</protein>
<dbReference type="Proteomes" id="UP000242699">
    <property type="component" value="Unassembled WGS sequence"/>
</dbReference>
<evidence type="ECO:0000313" key="2">
    <source>
        <dbReference type="EMBL" id="PSR31246.1"/>
    </source>
</evidence>
<proteinExistence type="predicted"/>
<feature type="transmembrane region" description="Helical" evidence="1">
    <location>
        <begin position="79"/>
        <end position="100"/>
    </location>
</feature>
<feature type="transmembrane region" description="Helical" evidence="1">
    <location>
        <begin position="138"/>
        <end position="159"/>
    </location>
</feature>
<evidence type="ECO:0000313" key="3">
    <source>
        <dbReference type="Proteomes" id="UP000242699"/>
    </source>
</evidence>
<dbReference type="EMBL" id="PXYT01000003">
    <property type="protein sequence ID" value="PSR31246.1"/>
    <property type="molecule type" value="Genomic_DNA"/>
</dbReference>
<feature type="transmembrane region" description="Helical" evidence="1">
    <location>
        <begin position="6"/>
        <end position="26"/>
    </location>
</feature>
<reference evidence="2 3" key="1">
    <citation type="journal article" date="2014" name="BMC Genomics">
        <title>Comparison of environmental and isolate Sulfobacillus genomes reveals diverse carbon, sulfur, nitrogen, and hydrogen metabolisms.</title>
        <authorList>
            <person name="Justice N.B."/>
            <person name="Norman A."/>
            <person name="Brown C.T."/>
            <person name="Singh A."/>
            <person name="Thomas B.C."/>
            <person name="Banfield J.F."/>
        </authorList>
    </citation>
    <scope>NUCLEOTIDE SEQUENCE [LARGE SCALE GENOMIC DNA]</scope>
    <source>
        <strain evidence="2">AMDSBA1</strain>
    </source>
</reference>
<feature type="transmembrane region" description="Helical" evidence="1">
    <location>
        <begin position="112"/>
        <end position="132"/>
    </location>
</feature>
<accession>A0A2T2X9X0</accession>
<name>A0A2T2X9X0_9FIRM</name>
<sequence>MMVTAFQSPFLPIAIGFFGLGTNYFVWGGQALFRLPKASSDVDKTMAMWGIFMGGLMQFITGIYLMVGLSWFPVYSSKAPLYMAALAFTAYGVHWFAIGWRRYIGASDGAEGWMGIAFAVVSILGMLVFFQAGDIPVGILFLILTLIYLTEIPTRLAGWTSGGRLVGFWQFLGAIWLMYLTYGVVFNTALAAHWWV</sequence>
<feature type="transmembrane region" description="Helical" evidence="1">
    <location>
        <begin position="171"/>
        <end position="195"/>
    </location>
</feature>
<organism evidence="2 3">
    <name type="scientific">Sulfobacillus benefaciens</name>
    <dbReference type="NCBI Taxonomy" id="453960"/>
    <lineage>
        <taxon>Bacteria</taxon>
        <taxon>Bacillati</taxon>
        <taxon>Bacillota</taxon>
        <taxon>Clostridia</taxon>
        <taxon>Eubacteriales</taxon>
        <taxon>Clostridiales Family XVII. Incertae Sedis</taxon>
        <taxon>Sulfobacillus</taxon>
    </lineage>
</organism>
<dbReference type="AlphaFoldDB" id="A0A2T2X9X0"/>
<evidence type="ECO:0000256" key="1">
    <source>
        <dbReference type="SAM" id="Phobius"/>
    </source>
</evidence>
<keyword evidence="1" id="KW-0812">Transmembrane</keyword>
<feature type="transmembrane region" description="Helical" evidence="1">
    <location>
        <begin position="47"/>
        <end position="67"/>
    </location>
</feature>